<accession>A0A011N8D8</accession>
<sequence length="68" mass="7199">MTQSPATVPMTYTHLCAWRVIAGIGMPRGLDTVTLASGEAWSYSLIRDIDKAFAVSDRGAASTPASAR</sequence>
<organism evidence="1 2">
    <name type="scientific">Candidatus Accumulibacter appositus</name>
    <dbReference type="NCBI Taxonomy" id="1454003"/>
    <lineage>
        <taxon>Bacteria</taxon>
        <taxon>Pseudomonadati</taxon>
        <taxon>Pseudomonadota</taxon>
        <taxon>Betaproteobacteria</taxon>
        <taxon>Candidatus Accumulibacter</taxon>
    </lineage>
</organism>
<dbReference type="EMBL" id="JEMX01000064">
    <property type="protein sequence ID" value="EXI78848.1"/>
    <property type="molecule type" value="Genomic_DNA"/>
</dbReference>
<reference evidence="1 2" key="1">
    <citation type="submission" date="2014-02" db="EMBL/GenBank/DDBJ databases">
        <title>Expanding our view of genomic diversity in Candidatus Accumulibacter clades.</title>
        <authorList>
            <person name="Skennerton C.T."/>
            <person name="Barr J.J."/>
            <person name="Slater F.R."/>
            <person name="Bond P.L."/>
            <person name="Tyson G.W."/>
        </authorList>
    </citation>
    <scope>NUCLEOTIDE SEQUENCE [LARGE SCALE GENOMIC DNA]</scope>
    <source>
        <strain evidence="2">BA-92</strain>
    </source>
</reference>
<name>A0A011N8D8_9PROT</name>
<gene>
    <name evidence="1" type="ORF">AW10_02763</name>
</gene>
<proteinExistence type="predicted"/>
<dbReference type="STRING" id="1454003.AW10_02763"/>
<evidence type="ECO:0000313" key="1">
    <source>
        <dbReference type="EMBL" id="EXI78848.1"/>
    </source>
</evidence>
<dbReference type="AlphaFoldDB" id="A0A011N8D8"/>
<evidence type="ECO:0000313" key="2">
    <source>
        <dbReference type="Proteomes" id="UP000021816"/>
    </source>
</evidence>
<protein>
    <submittedName>
        <fullName evidence="1">Uncharacterized protein</fullName>
    </submittedName>
</protein>
<dbReference type="Proteomes" id="UP000021816">
    <property type="component" value="Unassembled WGS sequence"/>
</dbReference>
<comment type="caution">
    <text evidence="1">The sequence shown here is derived from an EMBL/GenBank/DDBJ whole genome shotgun (WGS) entry which is preliminary data.</text>
</comment>